<evidence type="ECO:0000256" key="1">
    <source>
        <dbReference type="SAM" id="SignalP"/>
    </source>
</evidence>
<proteinExistence type="predicted"/>
<protein>
    <submittedName>
        <fullName evidence="2">Uncharacterized protein</fullName>
    </submittedName>
</protein>
<dbReference type="AlphaFoldDB" id="A0A0E9SFA1"/>
<reference evidence="2" key="1">
    <citation type="submission" date="2014-11" db="EMBL/GenBank/DDBJ databases">
        <authorList>
            <person name="Amaro Gonzalez C."/>
        </authorList>
    </citation>
    <scope>NUCLEOTIDE SEQUENCE</scope>
</reference>
<keyword evidence="1" id="KW-0732">Signal</keyword>
<dbReference type="EMBL" id="GBXM01068621">
    <property type="protein sequence ID" value="JAH39956.1"/>
    <property type="molecule type" value="Transcribed_RNA"/>
</dbReference>
<accession>A0A0E9SFA1</accession>
<feature type="signal peptide" evidence="1">
    <location>
        <begin position="1"/>
        <end position="19"/>
    </location>
</feature>
<sequence length="70" mass="7385">MGGMFWIFGNSLITALSGASRSKLWPSSWPVPAREAPPGPEERGGGMRQGTLPLFHSCRSGDLSGAGYCC</sequence>
<organism evidence="2">
    <name type="scientific">Anguilla anguilla</name>
    <name type="common">European freshwater eel</name>
    <name type="synonym">Muraena anguilla</name>
    <dbReference type="NCBI Taxonomy" id="7936"/>
    <lineage>
        <taxon>Eukaryota</taxon>
        <taxon>Metazoa</taxon>
        <taxon>Chordata</taxon>
        <taxon>Craniata</taxon>
        <taxon>Vertebrata</taxon>
        <taxon>Euteleostomi</taxon>
        <taxon>Actinopterygii</taxon>
        <taxon>Neopterygii</taxon>
        <taxon>Teleostei</taxon>
        <taxon>Anguilliformes</taxon>
        <taxon>Anguillidae</taxon>
        <taxon>Anguilla</taxon>
    </lineage>
</organism>
<evidence type="ECO:0000313" key="2">
    <source>
        <dbReference type="EMBL" id="JAH39956.1"/>
    </source>
</evidence>
<reference evidence="2" key="2">
    <citation type="journal article" date="2015" name="Fish Shellfish Immunol.">
        <title>Early steps in the European eel (Anguilla anguilla)-Vibrio vulnificus interaction in the gills: Role of the RtxA13 toxin.</title>
        <authorList>
            <person name="Callol A."/>
            <person name="Pajuelo D."/>
            <person name="Ebbesson L."/>
            <person name="Teles M."/>
            <person name="MacKenzie S."/>
            <person name="Amaro C."/>
        </authorList>
    </citation>
    <scope>NUCLEOTIDE SEQUENCE</scope>
</reference>
<feature type="chain" id="PRO_5002432171" evidence="1">
    <location>
        <begin position="20"/>
        <end position="70"/>
    </location>
</feature>
<name>A0A0E9SFA1_ANGAN</name>